<dbReference type="InterPro" id="IPR052624">
    <property type="entry name" value="CRIM1"/>
</dbReference>
<dbReference type="Gene3D" id="2.10.70.10">
    <property type="entry name" value="Complement Module, domain 1"/>
    <property type="match status" value="1"/>
</dbReference>
<evidence type="ECO:0000256" key="2">
    <source>
        <dbReference type="ARBA" id="ARBA00022737"/>
    </source>
</evidence>
<keyword evidence="3" id="KW-0812">Transmembrane</keyword>
<dbReference type="PANTHER" id="PTHR46439:SF1">
    <property type="entry name" value="CYSTEINE-RICH MOTOR NEURON 1 PROTEIN"/>
    <property type="match status" value="1"/>
</dbReference>
<evidence type="ECO:0000256" key="1">
    <source>
        <dbReference type="ARBA" id="ARBA00022729"/>
    </source>
</evidence>
<feature type="domain" description="Antistasin-like" evidence="5">
    <location>
        <begin position="208"/>
        <end position="233"/>
    </location>
</feature>
<dbReference type="PROSITE" id="PS50184">
    <property type="entry name" value="VWFC_2"/>
    <property type="match status" value="2"/>
</dbReference>
<feature type="non-terminal residue" evidence="6">
    <location>
        <position position="1"/>
    </location>
</feature>
<evidence type="ECO:0008006" key="8">
    <source>
        <dbReference type="Google" id="ProtNLM"/>
    </source>
</evidence>
<keyword evidence="2" id="KW-0677">Repeat</keyword>
<feature type="domain" description="Antistasin-like" evidence="5">
    <location>
        <begin position="89"/>
        <end position="116"/>
    </location>
</feature>
<reference evidence="6" key="2">
    <citation type="journal article" date="2023" name="Commun. Biol.">
        <title>Intrasexual cuticular hydrocarbon dimorphism in a wasp sheds light on hydrocarbon biosynthesis genes in Hymenoptera.</title>
        <authorList>
            <person name="Moris V.C."/>
            <person name="Podsiadlowski L."/>
            <person name="Martin S."/>
            <person name="Oeyen J.P."/>
            <person name="Donath A."/>
            <person name="Petersen M."/>
            <person name="Wilbrandt J."/>
            <person name="Misof B."/>
            <person name="Liedtke D."/>
            <person name="Thamm M."/>
            <person name="Scheiner R."/>
            <person name="Schmitt T."/>
            <person name="Niehuis O."/>
        </authorList>
    </citation>
    <scope>NUCLEOTIDE SEQUENCE</scope>
    <source>
        <strain evidence="6">GBR_01_08_01A</strain>
    </source>
</reference>
<dbReference type="GO" id="GO:0004867">
    <property type="term" value="F:serine-type endopeptidase inhibitor activity"/>
    <property type="evidence" value="ECO:0007669"/>
    <property type="project" value="InterPro"/>
</dbReference>
<evidence type="ECO:0000256" key="3">
    <source>
        <dbReference type="SAM" id="Phobius"/>
    </source>
</evidence>
<comment type="caution">
    <text evidence="6">The sequence shown here is derived from an EMBL/GenBank/DDBJ whole genome shotgun (WGS) entry which is preliminary data.</text>
</comment>
<name>A0AAD9RDL3_9HYME</name>
<organism evidence="6 7">
    <name type="scientific">Odynerus spinipes</name>
    <dbReference type="NCBI Taxonomy" id="1348599"/>
    <lineage>
        <taxon>Eukaryota</taxon>
        <taxon>Metazoa</taxon>
        <taxon>Ecdysozoa</taxon>
        <taxon>Arthropoda</taxon>
        <taxon>Hexapoda</taxon>
        <taxon>Insecta</taxon>
        <taxon>Pterygota</taxon>
        <taxon>Neoptera</taxon>
        <taxon>Endopterygota</taxon>
        <taxon>Hymenoptera</taxon>
        <taxon>Apocrita</taxon>
        <taxon>Aculeata</taxon>
        <taxon>Vespoidea</taxon>
        <taxon>Vespidae</taxon>
        <taxon>Eumeninae</taxon>
        <taxon>Odynerus</taxon>
    </lineage>
</organism>
<gene>
    <name evidence="6" type="ORF">KPH14_009886</name>
</gene>
<dbReference type="InterPro" id="IPR004094">
    <property type="entry name" value="Antistasin-like"/>
</dbReference>
<dbReference type="SUPFAM" id="SSF57603">
    <property type="entry name" value="FnI-like domain"/>
    <property type="match status" value="1"/>
</dbReference>
<feature type="domain" description="VWFC" evidence="4">
    <location>
        <begin position="14"/>
        <end position="72"/>
    </location>
</feature>
<dbReference type="PANTHER" id="PTHR46439">
    <property type="entry name" value="CYSTEINE-RICH MOTOR NEURON 1 PROTEIN"/>
    <property type="match status" value="1"/>
</dbReference>
<dbReference type="SUPFAM" id="SSF57262">
    <property type="entry name" value="Leech antihemostatic proteins"/>
    <property type="match status" value="2"/>
</dbReference>
<proteinExistence type="predicted"/>
<dbReference type="EMBL" id="JAIFRP010001249">
    <property type="protein sequence ID" value="KAK2577781.1"/>
    <property type="molecule type" value="Genomic_DNA"/>
</dbReference>
<dbReference type="SMART" id="SM00214">
    <property type="entry name" value="VWC"/>
    <property type="match status" value="2"/>
</dbReference>
<dbReference type="AlphaFoldDB" id="A0AAD9RDL3"/>
<evidence type="ECO:0000313" key="7">
    <source>
        <dbReference type="Proteomes" id="UP001258017"/>
    </source>
</evidence>
<reference evidence="6" key="1">
    <citation type="submission" date="2021-08" db="EMBL/GenBank/DDBJ databases">
        <authorList>
            <person name="Misof B."/>
            <person name="Oliver O."/>
            <person name="Podsiadlowski L."/>
            <person name="Donath A."/>
            <person name="Peters R."/>
            <person name="Mayer C."/>
            <person name="Rust J."/>
            <person name="Gunkel S."/>
            <person name="Lesny P."/>
            <person name="Martin S."/>
            <person name="Oeyen J.P."/>
            <person name="Petersen M."/>
            <person name="Panagiotis P."/>
            <person name="Wilbrandt J."/>
            <person name="Tanja T."/>
        </authorList>
    </citation>
    <scope>NUCLEOTIDE SEQUENCE</scope>
    <source>
        <strain evidence="6">GBR_01_08_01A</strain>
        <tissue evidence="6">Thorax + abdomen</tissue>
    </source>
</reference>
<evidence type="ECO:0000259" key="5">
    <source>
        <dbReference type="PROSITE" id="PS51252"/>
    </source>
</evidence>
<dbReference type="PROSITE" id="PS51252">
    <property type="entry name" value="ANTISTASIN"/>
    <property type="match status" value="3"/>
</dbReference>
<dbReference type="InterPro" id="IPR001007">
    <property type="entry name" value="VWF_dom"/>
</dbReference>
<keyword evidence="7" id="KW-1185">Reference proteome</keyword>
<keyword evidence="1" id="KW-0732">Signal</keyword>
<accession>A0AAD9RDL3</accession>
<feature type="domain" description="VWFC" evidence="4">
    <location>
        <begin position="268"/>
        <end position="327"/>
    </location>
</feature>
<dbReference type="Pfam" id="PF02822">
    <property type="entry name" value="Antistasin"/>
    <property type="match status" value="3"/>
</dbReference>
<dbReference type="Proteomes" id="UP001258017">
    <property type="component" value="Unassembled WGS sequence"/>
</dbReference>
<dbReference type="PROSITE" id="PS01208">
    <property type="entry name" value="VWFC_1"/>
    <property type="match status" value="2"/>
</dbReference>
<keyword evidence="3" id="KW-0472">Membrane</keyword>
<keyword evidence="3" id="KW-1133">Transmembrane helix</keyword>
<sequence>SVYWAEKEEGESPSNCFFKNGIFRRVGEQWKEEPCVNCTCKEDGQVSCQAIMCKSCENPIPPDPGECCSHCPQPSNGLAVVDAENEASCGSRLTDCKLNCDHGFANDEDGCPFCECAKNAKNDMVHPTTEEDKICPELPHCDLNCDLVKDDSGCSVCVCQSPPPSSLSPTTTSQEQQQINRSLAATNHTHNHRNPENYENDDGKKIVCPEVKCDLHCEHGLLMDDNDCTLCECKPLHDDCPPFAGCKKKCRVGYRTNKHGCPMCRCRTICINDENEPIPEGSSWLRNACTTCTCEVGGRVNCKETICSVACSDPLPPEPYTCCPVCPITDSKRNETSHQSSRGWGVVPITLIVCLALLCLLLIIHIVRSRFRARLSPSDTSYSYPPQYYKCVPVYDTPMHRNEKIVPL</sequence>
<dbReference type="Gene3D" id="2.10.22.10">
    <property type="entry name" value="Antistasin, domain 1"/>
    <property type="match status" value="3"/>
</dbReference>
<dbReference type="Pfam" id="PF00093">
    <property type="entry name" value="VWC"/>
    <property type="match status" value="1"/>
</dbReference>
<evidence type="ECO:0000259" key="4">
    <source>
        <dbReference type="PROSITE" id="PS50184"/>
    </source>
</evidence>
<dbReference type="GO" id="GO:0005886">
    <property type="term" value="C:plasma membrane"/>
    <property type="evidence" value="ECO:0007669"/>
    <property type="project" value="TreeGrafter"/>
</dbReference>
<feature type="transmembrane region" description="Helical" evidence="3">
    <location>
        <begin position="343"/>
        <end position="367"/>
    </location>
</feature>
<dbReference type="Gene3D" id="6.20.200.20">
    <property type="match status" value="1"/>
</dbReference>
<feature type="domain" description="Antistasin-like" evidence="5">
    <location>
        <begin position="240"/>
        <end position="266"/>
    </location>
</feature>
<dbReference type="InterPro" id="IPR011061">
    <property type="entry name" value="Hirudin/antistatin"/>
</dbReference>
<evidence type="ECO:0000313" key="6">
    <source>
        <dbReference type="EMBL" id="KAK2577781.1"/>
    </source>
</evidence>
<protein>
    <recommendedName>
        <fullName evidence="8">Cysteine-rich motor neuron 1 protein</fullName>
    </recommendedName>
</protein>